<organism evidence="2 3">
    <name type="scientific">Ridgeia piscesae</name>
    <name type="common">Tubeworm</name>
    <dbReference type="NCBI Taxonomy" id="27915"/>
    <lineage>
        <taxon>Eukaryota</taxon>
        <taxon>Metazoa</taxon>
        <taxon>Spiralia</taxon>
        <taxon>Lophotrochozoa</taxon>
        <taxon>Annelida</taxon>
        <taxon>Polychaeta</taxon>
        <taxon>Sedentaria</taxon>
        <taxon>Canalipalpata</taxon>
        <taxon>Sabellida</taxon>
        <taxon>Siboglinidae</taxon>
        <taxon>Ridgeia</taxon>
    </lineage>
</organism>
<dbReference type="Proteomes" id="UP001209878">
    <property type="component" value="Unassembled WGS sequence"/>
</dbReference>
<dbReference type="AlphaFoldDB" id="A0AAD9NK16"/>
<sequence length="59" mass="6694">MMLLVHILALSLVCNALYSHNMFYYSDAVVVYAQCVLFPCPVYEKAYSCLAVVCLRMPL</sequence>
<name>A0AAD9NK16_RIDPI</name>
<evidence type="ECO:0000313" key="2">
    <source>
        <dbReference type="EMBL" id="KAK2172885.1"/>
    </source>
</evidence>
<gene>
    <name evidence="2" type="ORF">NP493_917g00026</name>
</gene>
<comment type="caution">
    <text evidence="2">The sequence shown here is derived from an EMBL/GenBank/DDBJ whole genome shotgun (WGS) entry which is preliminary data.</text>
</comment>
<keyword evidence="1" id="KW-0732">Signal</keyword>
<evidence type="ECO:0000256" key="1">
    <source>
        <dbReference type="SAM" id="SignalP"/>
    </source>
</evidence>
<dbReference type="EMBL" id="JAODUO010000922">
    <property type="protein sequence ID" value="KAK2172885.1"/>
    <property type="molecule type" value="Genomic_DNA"/>
</dbReference>
<evidence type="ECO:0000313" key="3">
    <source>
        <dbReference type="Proteomes" id="UP001209878"/>
    </source>
</evidence>
<proteinExistence type="predicted"/>
<reference evidence="2" key="1">
    <citation type="journal article" date="2023" name="Mol. Biol. Evol.">
        <title>Third-Generation Sequencing Reveals the Adaptive Role of the Epigenome in Three Deep-Sea Polychaetes.</title>
        <authorList>
            <person name="Perez M."/>
            <person name="Aroh O."/>
            <person name="Sun Y."/>
            <person name="Lan Y."/>
            <person name="Juniper S.K."/>
            <person name="Young C.R."/>
            <person name="Angers B."/>
            <person name="Qian P.Y."/>
        </authorList>
    </citation>
    <scope>NUCLEOTIDE SEQUENCE</scope>
    <source>
        <strain evidence="2">R07B-5</strain>
    </source>
</reference>
<evidence type="ECO:0008006" key="4">
    <source>
        <dbReference type="Google" id="ProtNLM"/>
    </source>
</evidence>
<keyword evidence="3" id="KW-1185">Reference proteome</keyword>
<protein>
    <recommendedName>
        <fullName evidence="4">Secreted protein</fullName>
    </recommendedName>
</protein>
<feature type="chain" id="PRO_5042217383" description="Secreted protein" evidence="1">
    <location>
        <begin position="17"/>
        <end position="59"/>
    </location>
</feature>
<feature type="signal peptide" evidence="1">
    <location>
        <begin position="1"/>
        <end position="16"/>
    </location>
</feature>
<accession>A0AAD9NK16</accession>